<keyword evidence="1" id="KW-1133">Transmembrane helix</keyword>
<dbReference type="Proteomes" id="UP000614287">
    <property type="component" value="Unassembled WGS sequence"/>
</dbReference>
<feature type="transmembrane region" description="Helical" evidence="1">
    <location>
        <begin position="41"/>
        <end position="65"/>
    </location>
</feature>
<protein>
    <recommendedName>
        <fullName evidence="4">LysE type translocator</fullName>
    </recommendedName>
</protein>
<keyword evidence="1" id="KW-0472">Membrane</keyword>
<feature type="transmembrane region" description="Helical" evidence="1">
    <location>
        <begin position="6"/>
        <end position="29"/>
    </location>
</feature>
<organism evidence="2 3">
    <name type="scientific">Formosimonas limnophila</name>
    <dbReference type="NCBI Taxonomy" id="1384487"/>
    <lineage>
        <taxon>Bacteria</taxon>
        <taxon>Pseudomonadati</taxon>
        <taxon>Pseudomonadota</taxon>
        <taxon>Betaproteobacteria</taxon>
        <taxon>Burkholderiales</taxon>
        <taxon>Burkholderiaceae</taxon>
        <taxon>Formosimonas</taxon>
    </lineage>
</organism>
<evidence type="ECO:0000256" key="1">
    <source>
        <dbReference type="SAM" id="Phobius"/>
    </source>
</evidence>
<sequence>MFGIQNYPQFILAIIVFQLIPGAGTLAIVNVSARSIRCGMGAVVGTLVGDAVCMVGAMLGLTVVMQSHPSFF</sequence>
<evidence type="ECO:0000313" key="2">
    <source>
        <dbReference type="EMBL" id="GHA69422.1"/>
    </source>
</evidence>
<proteinExistence type="predicted"/>
<dbReference type="AlphaFoldDB" id="A0A8J3FY21"/>
<reference evidence="2" key="1">
    <citation type="journal article" date="2014" name="Int. J. Syst. Evol. Microbiol.">
        <title>Complete genome sequence of Corynebacterium casei LMG S-19264T (=DSM 44701T), isolated from a smear-ripened cheese.</title>
        <authorList>
            <consortium name="US DOE Joint Genome Institute (JGI-PGF)"/>
            <person name="Walter F."/>
            <person name="Albersmeier A."/>
            <person name="Kalinowski J."/>
            <person name="Ruckert C."/>
        </authorList>
    </citation>
    <scope>NUCLEOTIDE SEQUENCE</scope>
    <source>
        <strain evidence="2">KCTC 32501</strain>
    </source>
</reference>
<evidence type="ECO:0000313" key="3">
    <source>
        <dbReference type="Proteomes" id="UP000614287"/>
    </source>
</evidence>
<gene>
    <name evidence="2" type="ORF">GCM10009007_07840</name>
</gene>
<keyword evidence="3" id="KW-1185">Reference proteome</keyword>
<evidence type="ECO:0008006" key="4">
    <source>
        <dbReference type="Google" id="ProtNLM"/>
    </source>
</evidence>
<comment type="caution">
    <text evidence="2">The sequence shown here is derived from an EMBL/GenBank/DDBJ whole genome shotgun (WGS) entry which is preliminary data.</text>
</comment>
<reference evidence="2" key="2">
    <citation type="submission" date="2020-09" db="EMBL/GenBank/DDBJ databases">
        <authorList>
            <person name="Sun Q."/>
            <person name="Kim S."/>
        </authorList>
    </citation>
    <scope>NUCLEOTIDE SEQUENCE</scope>
    <source>
        <strain evidence="2">KCTC 32501</strain>
    </source>
</reference>
<name>A0A8J3FY21_9BURK</name>
<dbReference type="EMBL" id="BMZG01000003">
    <property type="protein sequence ID" value="GHA69422.1"/>
    <property type="molecule type" value="Genomic_DNA"/>
</dbReference>
<accession>A0A8J3FY21</accession>
<dbReference type="RefSeq" id="WP_189491883.1">
    <property type="nucleotide sequence ID" value="NZ_BMZG01000003.1"/>
</dbReference>
<keyword evidence="1" id="KW-0812">Transmembrane</keyword>